<proteinExistence type="predicted"/>
<gene>
    <name evidence="1" type="ORF">ACFQZX_07520</name>
</gene>
<reference evidence="2" key="1">
    <citation type="journal article" date="2019" name="Int. J. Syst. Evol. Microbiol.">
        <title>The Global Catalogue of Microorganisms (GCM) 10K type strain sequencing project: providing services to taxonomists for standard genome sequencing and annotation.</title>
        <authorList>
            <consortium name="The Broad Institute Genomics Platform"/>
            <consortium name="The Broad Institute Genome Sequencing Center for Infectious Disease"/>
            <person name="Wu L."/>
            <person name="Ma J."/>
        </authorList>
    </citation>
    <scope>NUCLEOTIDE SEQUENCE [LARGE SCALE GENOMIC DNA]</scope>
    <source>
        <strain evidence="2">CCUG 61484</strain>
    </source>
</reference>
<name>A0ABW3AR43_9SPHI</name>
<sequence>MNLFKRLFKQSSSQPEDQYIVTVTEETISVYHPKWSNESVNWKEVHTILLVNTNEGPWLPDVWLTLIDNNGKCMIPQGAKGFQQVYDIVSKYDGFNFENAIKSMSCTDNSQFLLWTNKEQLK</sequence>
<protein>
    <submittedName>
        <fullName evidence="1">Uncharacterized protein</fullName>
    </submittedName>
</protein>
<dbReference type="Proteomes" id="UP001597010">
    <property type="component" value="Unassembled WGS sequence"/>
</dbReference>
<comment type="caution">
    <text evidence="1">The sequence shown here is derived from an EMBL/GenBank/DDBJ whole genome shotgun (WGS) entry which is preliminary data.</text>
</comment>
<dbReference type="RefSeq" id="WP_377113266.1">
    <property type="nucleotide sequence ID" value="NZ_JBHTHZ010000003.1"/>
</dbReference>
<keyword evidence="2" id="KW-1185">Reference proteome</keyword>
<organism evidence="1 2">
    <name type="scientific">Mucilaginibacter litoreus</name>
    <dbReference type="NCBI Taxonomy" id="1048221"/>
    <lineage>
        <taxon>Bacteria</taxon>
        <taxon>Pseudomonadati</taxon>
        <taxon>Bacteroidota</taxon>
        <taxon>Sphingobacteriia</taxon>
        <taxon>Sphingobacteriales</taxon>
        <taxon>Sphingobacteriaceae</taxon>
        <taxon>Mucilaginibacter</taxon>
    </lineage>
</organism>
<dbReference type="EMBL" id="JBHTHZ010000003">
    <property type="protein sequence ID" value="MFD0793463.1"/>
    <property type="molecule type" value="Genomic_DNA"/>
</dbReference>
<accession>A0ABW3AR43</accession>
<evidence type="ECO:0000313" key="2">
    <source>
        <dbReference type="Proteomes" id="UP001597010"/>
    </source>
</evidence>
<evidence type="ECO:0000313" key="1">
    <source>
        <dbReference type="EMBL" id="MFD0793463.1"/>
    </source>
</evidence>